<name>A0A212JVJ4_9DELT</name>
<dbReference type="PANTHER" id="PTHR12558:SF13">
    <property type="entry name" value="CELL DIVISION CYCLE PROTEIN 27 HOMOLOG"/>
    <property type="match status" value="1"/>
</dbReference>
<gene>
    <name evidence="3" type="ORF">KL86DPRO_20149</name>
</gene>
<evidence type="ECO:0000256" key="2">
    <source>
        <dbReference type="SAM" id="MobiDB-lite"/>
    </source>
</evidence>
<dbReference type="AlphaFoldDB" id="A0A212JVJ4"/>
<organism evidence="3">
    <name type="scientific">uncultured delta proteobacterium</name>
    <dbReference type="NCBI Taxonomy" id="34034"/>
    <lineage>
        <taxon>Bacteria</taxon>
        <taxon>Deltaproteobacteria</taxon>
        <taxon>environmental samples</taxon>
    </lineage>
</organism>
<keyword evidence="1" id="KW-0802">TPR repeat</keyword>
<dbReference type="SUPFAM" id="SSF48452">
    <property type="entry name" value="TPR-like"/>
    <property type="match status" value="1"/>
</dbReference>
<sequence length="304" mass="34486">MSEQHHPEKKGIEGVFSNQEVRKVGTGTTTRKTIQKSYWYAIEQENGDIELQPLNLNYVPSGPKKRISKDEFLENFSPEPEFYVSNVFPKIKEVNKTIARADRHRQNKEYFSAEMEYGNALKIDEDNIRANFGLGITYLERGENNKAEDILTRLVKLDGAFEAEHKHLFNDFGINLRKNGMYDQSIAYYTRALELTTHDENLYYNVARAYLEKKDPGSALEYLLKGLELNPTQDTLLKFLMWMITKELVPADKKPAVAAALQKAKAAAREQASQNPEKPAEQPATADGETREAAPPQPAEGENG</sequence>
<evidence type="ECO:0000313" key="3">
    <source>
        <dbReference type="EMBL" id="SBW03471.1"/>
    </source>
</evidence>
<reference evidence="3" key="1">
    <citation type="submission" date="2016-04" db="EMBL/GenBank/DDBJ databases">
        <authorList>
            <person name="Evans L.H."/>
            <person name="Alamgir A."/>
            <person name="Owens N."/>
            <person name="Weber N.D."/>
            <person name="Virtaneva K."/>
            <person name="Barbian K."/>
            <person name="Babar A."/>
            <person name="Rosenke K."/>
        </authorList>
    </citation>
    <scope>NUCLEOTIDE SEQUENCE</scope>
    <source>
        <strain evidence="3">86</strain>
    </source>
</reference>
<dbReference type="EMBL" id="FLUQ01000002">
    <property type="protein sequence ID" value="SBW03471.1"/>
    <property type="molecule type" value="Genomic_DNA"/>
</dbReference>
<dbReference type="PANTHER" id="PTHR12558">
    <property type="entry name" value="CELL DIVISION CYCLE 16,23,27"/>
    <property type="match status" value="1"/>
</dbReference>
<dbReference type="InterPro" id="IPR019734">
    <property type="entry name" value="TPR_rpt"/>
</dbReference>
<dbReference type="Pfam" id="PF14559">
    <property type="entry name" value="TPR_19"/>
    <property type="match status" value="2"/>
</dbReference>
<proteinExistence type="predicted"/>
<dbReference type="SMART" id="SM00028">
    <property type="entry name" value="TPR"/>
    <property type="match status" value="3"/>
</dbReference>
<evidence type="ECO:0000256" key="1">
    <source>
        <dbReference type="PROSITE-ProRule" id="PRU00339"/>
    </source>
</evidence>
<dbReference type="InterPro" id="IPR011990">
    <property type="entry name" value="TPR-like_helical_dom_sf"/>
</dbReference>
<feature type="region of interest" description="Disordered" evidence="2">
    <location>
        <begin position="260"/>
        <end position="304"/>
    </location>
</feature>
<dbReference type="PROSITE" id="PS50005">
    <property type="entry name" value="TPR"/>
    <property type="match status" value="2"/>
</dbReference>
<feature type="repeat" description="TPR" evidence="1">
    <location>
        <begin position="166"/>
        <end position="199"/>
    </location>
</feature>
<protein>
    <submittedName>
        <fullName evidence="3">Tetratricopeptide repeat family protein</fullName>
    </submittedName>
</protein>
<feature type="repeat" description="TPR" evidence="1">
    <location>
        <begin position="200"/>
        <end position="233"/>
    </location>
</feature>
<dbReference type="Gene3D" id="1.25.40.10">
    <property type="entry name" value="Tetratricopeptide repeat domain"/>
    <property type="match status" value="1"/>
</dbReference>
<accession>A0A212JVJ4</accession>